<dbReference type="Pfam" id="PF12158">
    <property type="entry name" value="DUF3592"/>
    <property type="match status" value="1"/>
</dbReference>
<comment type="caution">
    <text evidence="3">The sequence shown here is derived from an EMBL/GenBank/DDBJ whole genome shotgun (WGS) entry which is preliminary data.</text>
</comment>
<feature type="domain" description="DUF3592" evidence="2">
    <location>
        <begin position="50"/>
        <end position="118"/>
    </location>
</feature>
<evidence type="ECO:0000259" key="2">
    <source>
        <dbReference type="Pfam" id="PF12158"/>
    </source>
</evidence>
<evidence type="ECO:0000256" key="1">
    <source>
        <dbReference type="SAM" id="Phobius"/>
    </source>
</evidence>
<proteinExistence type="predicted"/>
<feature type="transmembrane region" description="Helical" evidence="1">
    <location>
        <begin position="113"/>
        <end position="141"/>
    </location>
</feature>
<protein>
    <recommendedName>
        <fullName evidence="2">DUF3592 domain-containing protein</fullName>
    </recommendedName>
</protein>
<sequence length="145" mass="16721">MNPEIEKKYQRLRSLFFGLCILAAGLLFMFSVSNIYKSTAAAHWPIYKGVVTNERHTGVFTYYGGRWLEYRYEIEGKQYRGTRIGFGISRPQSELKNGELIQVYVSPEDNSNAVIAVGIVRSHFIGLLFSVFFVWIGLVIWRRTV</sequence>
<feature type="transmembrane region" description="Helical" evidence="1">
    <location>
        <begin position="12"/>
        <end position="36"/>
    </location>
</feature>
<dbReference type="RefSeq" id="WP_078043202.1">
    <property type="nucleotide sequence ID" value="NZ_NHNI01000001.1"/>
</dbReference>
<reference evidence="4" key="1">
    <citation type="submission" date="2017-05" db="EMBL/GenBank/DDBJ databases">
        <authorList>
            <person name="Barney B.M."/>
        </authorList>
    </citation>
    <scope>NUCLEOTIDE SEQUENCE [LARGE SCALE GENOMIC DNA]</scope>
    <source>
        <strain evidence="4">PSBB022</strain>
    </source>
</reference>
<keyword evidence="1" id="KW-0812">Transmembrane</keyword>
<evidence type="ECO:0000313" key="3">
    <source>
        <dbReference type="EMBL" id="OZY85832.1"/>
    </source>
</evidence>
<name>A0A266Q7L6_9GAMM</name>
<accession>A0A266Q7L6</accession>
<dbReference type="EMBL" id="NHNI01000001">
    <property type="protein sequence ID" value="OZY85832.1"/>
    <property type="molecule type" value="Genomic_DNA"/>
</dbReference>
<dbReference type="InterPro" id="IPR021994">
    <property type="entry name" value="DUF3592"/>
</dbReference>
<evidence type="ECO:0000313" key="4">
    <source>
        <dbReference type="Proteomes" id="UP000216101"/>
    </source>
</evidence>
<keyword evidence="1" id="KW-0472">Membrane</keyword>
<dbReference type="AlphaFoldDB" id="A0A266Q7L6"/>
<keyword evidence="4" id="KW-1185">Reference proteome</keyword>
<organism evidence="3 4">
    <name type="scientific">Cellvibrio mixtus</name>
    <dbReference type="NCBI Taxonomy" id="39650"/>
    <lineage>
        <taxon>Bacteria</taxon>
        <taxon>Pseudomonadati</taxon>
        <taxon>Pseudomonadota</taxon>
        <taxon>Gammaproteobacteria</taxon>
        <taxon>Cellvibrionales</taxon>
        <taxon>Cellvibrionaceae</taxon>
        <taxon>Cellvibrio</taxon>
    </lineage>
</organism>
<gene>
    <name evidence="3" type="ORF">CBP51_01970</name>
</gene>
<dbReference type="Proteomes" id="UP000216101">
    <property type="component" value="Unassembled WGS sequence"/>
</dbReference>
<keyword evidence="1" id="KW-1133">Transmembrane helix</keyword>